<feature type="compositionally biased region" description="Low complexity" evidence="8">
    <location>
        <begin position="617"/>
        <end position="629"/>
    </location>
</feature>
<dbReference type="InterPro" id="IPR027417">
    <property type="entry name" value="P-loop_NTPase"/>
</dbReference>
<dbReference type="CDD" id="cd18787">
    <property type="entry name" value="SF2_C_DEAD"/>
    <property type="match status" value="1"/>
</dbReference>
<name>A0A6A0AAY9_HAELA</name>
<evidence type="ECO:0000256" key="2">
    <source>
        <dbReference type="ARBA" id="ARBA00012552"/>
    </source>
</evidence>
<evidence type="ECO:0000256" key="4">
    <source>
        <dbReference type="ARBA" id="ARBA00022801"/>
    </source>
</evidence>
<dbReference type="InterPro" id="IPR001650">
    <property type="entry name" value="Helicase_C-like"/>
</dbReference>
<gene>
    <name evidence="11" type="ORF">HaLaN_28189</name>
</gene>
<evidence type="ECO:0000313" key="12">
    <source>
        <dbReference type="Proteomes" id="UP000485058"/>
    </source>
</evidence>
<dbReference type="CDD" id="cd00268">
    <property type="entry name" value="DEADc"/>
    <property type="match status" value="1"/>
</dbReference>
<dbReference type="Pfam" id="PF26142">
    <property type="entry name" value="DD_DDX21-DDX50"/>
    <property type="match status" value="1"/>
</dbReference>
<dbReference type="GO" id="GO:0016787">
    <property type="term" value="F:hydrolase activity"/>
    <property type="evidence" value="ECO:0007669"/>
    <property type="project" value="UniProtKB-KW"/>
</dbReference>
<feature type="compositionally biased region" description="Low complexity" evidence="8">
    <location>
        <begin position="594"/>
        <end position="604"/>
    </location>
</feature>
<dbReference type="InterPro" id="IPR059027">
    <property type="entry name" value="DD_DDX21-DDX50"/>
</dbReference>
<dbReference type="SUPFAM" id="SSF52540">
    <property type="entry name" value="P-loop containing nucleoside triphosphate hydrolases"/>
    <property type="match status" value="1"/>
</dbReference>
<dbReference type="PANTHER" id="PTHR47959:SF1">
    <property type="entry name" value="ATP-DEPENDENT RNA HELICASE DBPA"/>
    <property type="match status" value="1"/>
</dbReference>
<dbReference type="InterPro" id="IPR011545">
    <property type="entry name" value="DEAD/DEAH_box_helicase_dom"/>
</dbReference>
<dbReference type="GO" id="GO:0005829">
    <property type="term" value="C:cytosol"/>
    <property type="evidence" value="ECO:0007669"/>
    <property type="project" value="TreeGrafter"/>
</dbReference>
<keyword evidence="5" id="KW-0347">Helicase</keyword>
<comment type="similarity">
    <text evidence="1">Belongs to the DEAD box helicase family. DDX21/DDX50 subfamily.</text>
</comment>
<organism evidence="11 12">
    <name type="scientific">Haematococcus lacustris</name>
    <name type="common">Green alga</name>
    <name type="synonym">Haematococcus pluvialis</name>
    <dbReference type="NCBI Taxonomy" id="44745"/>
    <lineage>
        <taxon>Eukaryota</taxon>
        <taxon>Viridiplantae</taxon>
        <taxon>Chlorophyta</taxon>
        <taxon>core chlorophytes</taxon>
        <taxon>Chlorophyceae</taxon>
        <taxon>CS clade</taxon>
        <taxon>Chlamydomonadales</taxon>
        <taxon>Haematococcaceae</taxon>
        <taxon>Haematococcus</taxon>
    </lineage>
</organism>
<feature type="domain" description="Helicase ATP-binding" evidence="9">
    <location>
        <begin position="31"/>
        <end position="207"/>
    </location>
</feature>
<feature type="domain" description="Helicase C-terminal" evidence="10">
    <location>
        <begin position="221"/>
        <end position="371"/>
    </location>
</feature>
<keyword evidence="6" id="KW-0067">ATP-binding</keyword>
<dbReference type="SMART" id="SM00487">
    <property type="entry name" value="DEXDc"/>
    <property type="match status" value="1"/>
</dbReference>
<dbReference type="PANTHER" id="PTHR47959">
    <property type="entry name" value="ATP-DEPENDENT RNA HELICASE RHLE-RELATED"/>
    <property type="match status" value="1"/>
</dbReference>
<evidence type="ECO:0000256" key="7">
    <source>
        <dbReference type="ARBA" id="ARBA00022884"/>
    </source>
</evidence>
<dbReference type="EMBL" id="BLLF01004392">
    <property type="protein sequence ID" value="GFH29513.1"/>
    <property type="molecule type" value="Genomic_DNA"/>
</dbReference>
<evidence type="ECO:0000256" key="3">
    <source>
        <dbReference type="ARBA" id="ARBA00022741"/>
    </source>
</evidence>
<feature type="compositionally biased region" description="Basic and acidic residues" evidence="8">
    <location>
        <begin position="551"/>
        <end position="565"/>
    </location>
</feature>
<keyword evidence="3" id="KW-0547">Nucleotide-binding</keyword>
<dbReference type="InterPro" id="IPR050079">
    <property type="entry name" value="DEAD_box_RNA_helicase"/>
</dbReference>
<dbReference type="Gene3D" id="3.40.50.300">
    <property type="entry name" value="P-loop containing nucleotide triphosphate hydrolases"/>
    <property type="match status" value="2"/>
</dbReference>
<dbReference type="Proteomes" id="UP000485058">
    <property type="component" value="Unassembled WGS sequence"/>
</dbReference>
<evidence type="ECO:0000259" key="10">
    <source>
        <dbReference type="PROSITE" id="PS51194"/>
    </source>
</evidence>
<dbReference type="InterPro" id="IPR044742">
    <property type="entry name" value="DEAD/DEAH_RhlB"/>
</dbReference>
<dbReference type="EC" id="3.6.4.13" evidence="2"/>
<dbReference type="Pfam" id="PF00271">
    <property type="entry name" value="Helicase_C"/>
    <property type="match status" value="1"/>
</dbReference>
<dbReference type="GO" id="GO:0003723">
    <property type="term" value="F:RNA binding"/>
    <property type="evidence" value="ECO:0007669"/>
    <property type="project" value="UniProtKB-KW"/>
</dbReference>
<dbReference type="PROSITE" id="PS51194">
    <property type="entry name" value="HELICASE_CTER"/>
    <property type="match status" value="1"/>
</dbReference>
<protein>
    <recommendedName>
        <fullName evidence="2">RNA helicase</fullName>
        <ecNumber evidence="2">3.6.4.13</ecNumber>
    </recommendedName>
</protein>
<comment type="caution">
    <text evidence="11">The sequence shown here is derived from an EMBL/GenBank/DDBJ whole genome shotgun (WGS) entry which is preliminary data.</text>
</comment>
<sequence>MVENLGLSPETVAAVKKRGINSLFSIQKAVFAPAMEGRDMIGRAKTGSGKTLAFALPVVEGCIKENKVTRPARGRPPRALVMAPTRELANQVAREFETVCPSLSVAPVYGGVSIGGQMRELERGVDVVVGTPGRIIDLIERGALKLDSVRYAILDEADQMLDMGFEEDMEKILSYVPVERQTLLFSATMPKWVSKIARRFQKNPLLVDLVGEENTGRLADTIRLLVMQARLQGSGGKTIVFVNTKVMADQLMDSVSQTHPCAALHGDITQALRERSLQQFRDGKFSVLVATDVAARGLDIPSVDLVVHYDVPQDAEAFLHRSGRTGRAGKTGTTVLLFTEREIRSVGQILATTKTKNAELMGAPEPQEVLTRAARSVLNQLDKVDPSIINFFVPAAEKLLGSEQPSRVLAAALAALGGFRRAPQPRSLLTYEEGFVTLRLMGPPGTIDGFSSLTKVMRALVSKARLGRDLDQYAFGKIKLVEDRASGLAGAAFDLPAEDGAMVMDSPVVQAVANKAGYLLDRPKSLPLDVSEMMSSGERGGRFGRQGGRSGGDRGRDRGFSRDRGGGGGYGNGSSARGYGSRGGSGFSQGGGQRSSSLRSNSSGGSRGARASDDFYDASSSSDSYFDFDSGAKGRGRSSKRAGFDA</sequence>
<dbReference type="SMART" id="SM00490">
    <property type="entry name" value="HELICc"/>
    <property type="match status" value="1"/>
</dbReference>
<dbReference type="PROSITE" id="PS51192">
    <property type="entry name" value="HELICASE_ATP_BIND_1"/>
    <property type="match status" value="1"/>
</dbReference>
<evidence type="ECO:0000313" key="11">
    <source>
        <dbReference type="EMBL" id="GFH29513.1"/>
    </source>
</evidence>
<dbReference type="AlphaFoldDB" id="A0A6A0AAY9"/>
<evidence type="ECO:0000256" key="6">
    <source>
        <dbReference type="ARBA" id="ARBA00022840"/>
    </source>
</evidence>
<feature type="non-terminal residue" evidence="11">
    <location>
        <position position="1"/>
    </location>
</feature>
<keyword evidence="4" id="KW-0378">Hydrolase</keyword>
<accession>A0A6A0AAY9</accession>
<feature type="region of interest" description="Disordered" evidence="8">
    <location>
        <begin position="531"/>
        <end position="646"/>
    </location>
</feature>
<keyword evidence="12" id="KW-1185">Reference proteome</keyword>
<dbReference type="InterPro" id="IPR012562">
    <property type="entry name" value="GUCT"/>
</dbReference>
<evidence type="ECO:0000256" key="8">
    <source>
        <dbReference type="SAM" id="MobiDB-lite"/>
    </source>
</evidence>
<dbReference type="GO" id="GO:0003724">
    <property type="term" value="F:RNA helicase activity"/>
    <property type="evidence" value="ECO:0007669"/>
    <property type="project" value="UniProtKB-EC"/>
</dbReference>
<dbReference type="GO" id="GO:0005524">
    <property type="term" value="F:ATP binding"/>
    <property type="evidence" value="ECO:0007669"/>
    <property type="project" value="UniProtKB-KW"/>
</dbReference>
<reference evidence="11 12" key="1">
    <citation type="submission" date="2020-02" db="EMBL/GenBank/DDBJ databases">
        <title>Draft genome sequence of Haematococcus lacustris strain NIES-144.</title>
        <authorList>
            <person name="Morimoto D."/>
            <person name="Nakagawa S."/>
            <person name="Yoshida T."/>
            <person name="Sawayama S."/>
        </authorList>
    </citation>
    <scope>NUCLEOTIDE SEQUENCE [LARGE SCALE GENOMIC DNA]</scope>
    <source>
        <strain evidence="11 12">NIES-144</strain>
    </source>
</reference>
<feature type="non-terminal residue" evidence="11">
    <location>
        <position position="646"/>
    </location>
</feature>
<keyword evidence="7" id="KW-0694">RNA-binding</keyword>
<evidence type="ECO:0000259" key="9">
    <source>
        <dbReference type="PROSITE" id="PS51192"/>
    </source>
</evidence>
<dbReference type="Pfam" id="PF08152">
    <property type="entry name" value="GUCT"/>
    <property type="match status" value="1"/>
</dbReference>
<feature type="compositionally biased region" description="Gly residues" evidence="8">
    <location>
        <begin position="580"/>
        <end position="593"/>
    </location>
</feature>
<evidence type="ECO:0000256" key="1">
    <source>
        <dbReference type="ARBA" id="ARBA00006517"/>
    </source>
</evidence>
<evidence type="ECO:0000256" key="5">
    <source>
        <dbReference type="ARBA" id="ARBA00022806"/>
    </source>
</evidence>
<dbReference type="Pfam" id="PF00270">
    <property type="entry name" value="DEAD"/>
    <property type="match status" value="1"/>
</dbReference>
<dbReference type="InterPro" id="IPR014001">
    <property type="entry name" value="Helicase_ATP-bd"/>
</dbReference>
<proteinExistence type="inferred from homology"/>